<feature type="domain" description="Hemerythrin-like" evidence="3">
    <location>
        <begin position="3"/>
        <end position="119"/>
    </location>
</feature>
<dbReference type="InterPro" id="IPR012312">
    <property type="entry name" value="Hemerythrin-like"/>
</dbReference>
<keyword evidence="1" id="KW-0175">Coiled coil</keyword>
<organism evidence="4 5">
    <name type="scientific">Actinoplanes utahensis</name>
    <dbReference type="NCBI Taxonomy" id="1869"/>
    <lineage>
        <taxon>Bacteria</taxon>
        <taxon>Bacillati</taxon>
        <taxon>Actinomycetota</taxon>
        <taxon>Actinomycetes</taxon>
        <taxon>Micromonosporales</taxon>
        <taxon>Micromonosporaceae</taxon>
        <taxon>Actinoplanes</taxon>
    </lineage>
</organism>
<dbReference type="OrthoDB" id="5183396at2"/>
<dbReference type="Gene3D" id="1.20.120.520">
    <property type="entry name" value="nmb1532 protein domain like"/>
    <property type="match status" value="1"/>
</dbReference>
<feature type="compositionally biased region" description="Basic and acidic residues" evidence="2">
    <location>
        <begin position="155"/>
        <end position="172"/>
    </location>
</feature>
<dbReference type="eggNOG" id="COG5592">
    <property type="taxonomic scope" value="Bacteria"/>
</dbReference>
<evidence type="ECO:0000259" key="3">
    <source>
        <dbReference type="Pfam" id="PF01814"/>
    </source>
</evidence>
<evidence type="ECO:0000256" key="1">
    <source>
        <dbReference type="SAM" id="Coils"/>
    </source>
</evidence>
<keyword evidence="5" id="KW-1185">Reference proteome</keyword>
<protein>
    <recommendedName>
        <fullName evidence="3">Hemerythrin-like domain-containing protein</fullName>
    </recommendedName>
</protein>
<sequence>MPDIVEIIKEQHRQVEELLTRVEEEDADQAALMQEVARLLLPHSEAEESFVYPAIRDLAAEQGDEVKDGIAEHHQVEEMLQNLLRGDAGDPGYGGTVAAIAGELRHHVQEEEEELLPILAERLDDVQREEMGRRFLEATTGSLPGDQADGEDGDEHAATRKELYEKAKEQHVPGRSRMNKQELADAVGES</sequence>
<gene>
    <name evidence="4" type="ORF">MB27_37220</name>
</gene>
<feature type="region of interest" description="Disordered" evidence="2">
    <location>
        <begin position="134"/>
        <end position="190"/>
    </location>
</feature>
<dbReference type="STRING" id="1869.MB27_37220"/>
<dbReference type="EMBL" id="JRTT01000134">
    <property type="protein sequence ID" value="KHD73020.1"/>
    <property type="molecule type" value="Genomic_DNA"/>
</dbReference>
<dbReference type="RefSeq" id="WP_043532813.1">
    <property type="nucleotide sequence ID" value="NZ_BAABKU010000040.1"/>
</dbReference>
<name>A0A0A6UAF4_ACTUT</name>
<dbReference type="Proteomes" id="UP000054537">
    <property type="component" value="Unassembled WGS sequence"/>
</dbReference>
<proteinExistence type="predicted"/>
<dbReference type="PANTHER" id="PTHR35585">
    <property type="entry name" value="HHE DOMAIN PROTEIN (AFU_ORTHOLOGUE AFUA_4G00730)"/>
    <property type="match status" value="1"/>
</dbReference>
<dbReference type="AlphaFoldDB" id="A0A0A6UAF4"/>
<evidence type="ECO:0000256" key="2">
    <source>
        <dbReference type="SAM" id="MobiDB-lite"/>
    </source>
</evidence>
<feature type="coiled-coil region" evidence="1">
    <location>
        <begin position="5"/>
        <end position="35"/>
    </location>
</feature>
<reference evidence="4 5" key="1">
    <citation type="submission" date="2014-10" db="EMBL/GenBank/DDBJ databases">
        <title>Draft genome sequence of Actinoplanes utahensis NRRL 12052.</title>
        <authorList>
            <person name="Velasco-Bucheli B."/>
            <person name="del Cerro C."/>
            <person name="Hormigo D."/>
            <person name="Garcia J.L."/>
            <person name="Acebal C."/>
            <person name="Arroyo M."/>
            <person name="de la Mata I."/>
        </authorList>
    </citation>
    <scope>NUCLEOTIDE SEQUENCE [LARGE SCALE GENOMIC DNA]</scope>
    <source>
        <strain evidence="4 5">NRRL 12052</strain>
    </source>
</reference>
<comment type="caution">
    <text evidence="4">The sequence shown here is derived from an EMBL/GenBank/DDBJ whole genome shotgun (WGS) entry which is preliminary data.</text>
</comment>
<dbReference type="Pfam" id="PF01814">
    <property type="entry name" value="Hemerythrin"/>
    <property type="match status" value="1"/>
</dbReference>
<evidence type="ECO:0000313" key="4">
    <source>
        <dbReference type="EMBL" id="KHD73020.1"/>
    </source>
</evidence>
<dbReference type="PANTHER" id="PTHR35585:SF1">
    <property type="entry name" value="HHE DOMAIN PROTEIN (AFU_ORTHOLOGUE AFUA_4G00730)"/>
    <property type="match status" value="1"/>
</dbReference>
<accession>A0A0A6UAF4</accession>
<evidence type="ECO:0000313" key="5">
    <source>
        <dbReference type="Proteomes" id="UP000054537"/>
    </source>
</evidence>